<keyword evidence="3" id="KW-1185">Reference proteome</keyword>
<keyword evidence="1" id="KW-0732">Signal</keyword>
<reference evidence="2 3" key="1">
    <citation type="submission" date="2023-07" db="EMBL/GenBank/DDBJ databases">
        <title>Pathogenic bacteria of pear tree diseases.</title>
        <authorList>
            <person name="Zhang Z."/>
            <person name="He L."/>
            <person name="Huang R."/>
        </authorList>
    </citation>
    <scope>NUCLEOTIDE SEQUENCE [LARGE SCALE GENOMIC DNA]</scope>
    <source>
        <strain evidence="2 3">DE2</strain>
    </source>
</reference>
<dbReference type="KEGG" id="epi:Q3V30_15780"/>
<evidence type="ECO:0000256" key="1">
    <source>
        <dbReference type="SAM" id="SignalP"/>
    </source>
</evidence>
<dbReference type="Pfam" id="PF09695">
    <property type="entry name" value="YtfJ_HI0045"/>
    <property type="match status" value="1"/>
</dbReference>
<dbReference type="EMBL" id="CP132353">
    <property type="protein sequence ID" value="WLS77916.1"/>
    <property type="molecule type" value="Genomic_DNA"/>
</dbReference>
<protein>
    <submittedName>
        <fullName evidence="2">YtfJ family protein</fullName>
    </submittedName>
</protein>
<dbReference type="NCBIfam" id="TIGR01626">
    <property type="entry name" value="ytfJ_HI0045"/>
    <property type="match status" value="1"/>
</dbReference>
<name>A0AA50HLA7_9GAMM</name>
<feature type="chain" id="PRO_5041437508" evidence="1">
    <location>
        <begin position="21"/>
        <end position="184"/>
    </location>
</feature>
<dbReference type="Proteomes" id="UP001228139">
    <property type="component" value="Chromosome"/>
</dbReference>
<dbReference type="AlphaFoldDB" id="A0AA50HLA7"/>
<gene>
    <name evidence="2" type="ORF">Q3V30_15780</name>
</gene>
<evidence type="ECO:0000313" key="3">
    <source>
        <dbReference type="Proteomes" id="UP001228139"/>
    </source>
</evidence>
<feature type="signal peptide" evidence="1">
    <location>
        <begin position="1"/>
        <end position="20"/>
    </location>
</feature>
<dbReference type="InterPro" id="IPR006513">
    <property type="entry name" value="YtfJ_HI0045"/>
</dbReference>
<organism evidence="2 3">
    <name type="scientific">Erwinia pyri</name>
    <dbReference type="NCBI Taxonomy" id="3062598"/>
    <lineage>
        <taxon>Bacteria</taxon>
        <taxon>Pseudomonadati</taxon>
        <taxon>Pseudomonadota</taxon>
        <taxon>Gammaproteobacteria</taxon>
        <taxon>Enterobacterales</taxon>
        <taxon>Erwiniaceae</taxon>
        <taxon>Erwinia</taxon>
    </lineage>
</organism>
<dbReference type="RefSeq" id="WP_306207254.1">
    <property type="nucleotide sequence ID" value="NZ_CP132353.1"/>
</dbReference>
<accession>A0AA50HLA7</accession>
<evidence type="ECO:0000313" key="2">
    <source>
        <dbReference type="EMBL" id="WLS77916.1"/>
    </source>
</evidence>
<sequence length="184" mass="20265">MLRHVCLLLSLCAFPFITSASTFVMGQHLPLAVIIDDGVIHYTDGKFSYQPWNSATLTGKVRVLLHLAGRLSAKEENAALTERLEAANLPRERFQTTLIVNTQDAIPGSSLFVRASLKSSKKQSPWSQFIIDNSGEARRTWQLKEGGSAVVVLDKSGNIRFYKEGALSPLEVNHVISLLTTLLS</sequence>
<proteinExistence type="predicted"/>